<dbReference type="SUPFAM" id="SSF46785">
    <property type="entry name" value="Winged helix' DNA-binding domain"/>
    <property type="match status" value="1"/>
</dbReference>
<comment type="caution">
    <text evidence="5">The sequence shown here is derived from an EMBL/GenBank/DDBJ whole genome shotgun (WGS) entry which is preliminary data.</text>
</comment>
<name>A0ABP7KLK2_9MICO</name>
<dbReference type="PRINTS" id="PR00035">
    <property type="entry name" value="HTHGNTR"/>
</dbReference>
<dbReference type="InterPro" id="IPR028978">
    <property type="entry name" value="Chorismate_lyase_/UTRA_dom_sf"/>
</dbReference>
<gene>
    <name evidence="5" type="ORF">GCM10022381_24520</name>
</gene>
<proteinExistence type="predicted"/>
<dbReference type="PANTHER" id="PTHR44846:SF1">
    <property type="entry name" value="MANNOSYL-D-GLYCERATE TRANSPORT_METABOLISM SYSTEM REPRESSOR MNGR-RELATED"/>
    <property type="match status" value="1"/>
</dbReference>
<dbReference type="SUPFAM" id="SSF64288">
    <property type="entry name" value="Chorismate lyase-like"/>
    <property type="match status" value="1"/>
</dbReference>
<dbReference type="InterPro" id="IPR011663">
    <property type="entry name" value="UTRA"/>
</dbReference>
<sequence length="267" mass="29172">MKWSTRSLAALAQMRSTVCVDITDDSIRRTLRAQLRELVATAAVGERLPGERDLSIRWGVARMTIRRAVDTLVTEGLVERRHGSGTYVTPQPFVRLLGLTSFSQDMRARGLVPGSRLLAFRAIEADAGIAAQLQVAVGVRVLSFTRLRLASGEAMAVESVWIPEALVPGLRDTDLDGSLYEVLADRYGIVTGSAQVSIEPMLPDERVRGLLTVAEHQACLRIRMVDSDTRGRVIMVASCCYRGDKYQLKADISGGAFTVVRTKAGAR</sequence>
<evidence type="ECO:0000259" key="4">
    <source>
        <dbReference type="PROSITE" id="PS50949"/>
    </source>
</evidence>
<dbReference type="PANTHER" id="PTHR44846">
    <property type="entry name" value="MANNOSYL-D-GLYCERATE TRANSPORT/METABOLISM SYSTEM REPRESSOR MNGR-RELATED"/>
    <property type="match status" value="1"/>
</dbReference>
<dbReference type="Gene3D" id="3.40.1410.10">
    <property type="entry name" value="Chorismate lyase-like"/>
    <property type="match status" value="1"/>
</dbReference>
<evidence type="ECO:0000313" key="5">
    <source>
        <dbReference type="EMBL" id="GAA3881360.1"/>
    </source>
</evidence>
<accession>A0ABP7KLK2</accession>
<keyword evidence="3" id="KW-0804">Transcription</keyword>
<dbReference type="Pfam" id="PF00392">
    <property type="entry name" value="GntR"/>
    <property type="match status" value="1"/>
</dbReference>
<evidence type="ECO:0000256" key="3">
    <source>
        <dbReference type="ARBA" id="ARBA00023163"/>
    </source>
</evidence>
<feature type="domain" description="HTH gntR-type" evidence="4">
    <location>
        <begin position="21"/>
        <end position="91"/>
    </location>
</feature>
<keyword evidence="1" id="KW-0805">Transcription regulation</keyword>
<reference evidence="6" key="1">
    <citation type="journal article" date="2019" name="Int. J. Syst. Evol. Microbiol.">
        <title>The Global Catalogue of Microorganisms (GCM) 10K type strain sequencing project: providing services to taxonomists for standard genome sequencing and annotation.</title>
        <authorList>
            <consortium name="The Broad Institute Genomics Platform"/>
            <consortium name="The Broad Institute Genome Sequencing Center for Infectious Disease"/>
            <person name="Wu L."/>
            <person name="Ma J."/>
        </authorList>
    </citation>
    <scope>NUCLEOTIDE SEQUENCE [LARGE SCALE GENOMIC DNA]</scope>
    <source>
        <strain evidence="6">JCM 17021</strain>
    </source>
</reference>
<keyword evidence="2" id="KW-0238">DNA-binding</keyword>
<dbReference type="SMART" id="SM00345">
    <property type="entry name" value="HTH_GNTR"/>
    <property type="match status" value="1"/>
</dbReference>
<evidence type="ECO:0000313" key="6">
    <source>
        <dbReference type="Proteomes" id="UP001501803"/>
    </source>
</evidence>
<dbReference type="SMART" id="SM00866">
    <property type="entry name" value="UTRA"/>
    <property type="match status" value="1"/>
</dbReference>
<evidence type="ECO:0000256" key="2">
    <source>
        <dbReference type="ARBA" id="ARBA00023125"/>
    </source>
</evidence>
<keyword evidence="6" id="KW-1185">Reference proteome</keyword>
<dbReference type="CDD" id="cd07377">
    <property type="entry name" value="WHTH_GntR"/>
    <property type="match status" value="1"/>
</dbReference>
<dbReference type="InterPro" id="IPR036388">
    <property type="entry name" value="WH-like_DNA-bd_sf"/>
</dbReference>
<dbReference type="Proteomes" id="UP001501803">
    <property type="component" value="Unassembled WGS sequence"/>
</dbReference>
<dbReference type="PROSITE" id="PS50949">
    <property type="entry name" value="HTH_GNTR"/>
    <property type="match status" value="1"/>
</dbReference>
<protein>
    <submittedName>
        <fullName evidence="5">GntR family transcriptional regulator</fullName>
    </submittedName>
</protein>
<evidence type="ECO:0000256" key="1">
    <source>
        <dbReference type="ARBA" id="ARBA00023015"/>
    </source>
</evidence>
<dbReference type="Gene3D" id="1.10.10.10">
    <property type="entry name" value="Winged helix-like DNA-binding domain superfamily/Winged helix DNA-binding domain"/>
    <property type="match status" value="1"/>
</dbReference>
<organism evidence="5 6">
    <name type="scientific">Leifsonia kafniensis</name>
    <dbReference type="NCBI Taxonomy" id="475957"/>
    <lineage>
        <taxon>Bacteria</taxon>
        <taxon>Bacillati</taxon>
        <taxon>Actinomycetota</taxon>
        <taxon>Actinomycetes</taxon>
        <taxon>Micrococcales</taxon>
        <taxon>Microbacteriaceae</taxon>
        <taxon>Leifsonia</taxon>
    </lineage>
</organism>
<dbReference type="Pfam" id="PF07702">
    <property type="entry name" value="UTRA"/>
    <property type="match status" value="1"/>
</dbReference>
<dbReference type="InterPro" id="IPR000524">
    <property type="entry name" value="Tscrpt_reg_HTH_GntR"/>
</dbReference>
<dbReference type="InterPro" id="IPR036390">
    <property type="entry name" value="WH_DNA-bd_sf"/>
</dbReference>
<dbReference type="InterPro" id="IPR050679">
    <property type="entry name" value="Bact_HTH_transcr_reg"/>
</dbReference>
<dbReference type="EMBL" id="BAABCN010000007">
    <property type="protein sequence ID" value="GAA3881360.1"/>
    <property type="molecule type" value="Genomic_DNA"/>
</dbReference>